<reference evidence="6" key="2">
    <citation type="journal article" date="2019" name="Int. J. Syst. Evol. Microbiol.">
        <title>The Global Catalogue of Microorganisms (GCM) 10K type strain sequencing project: providing services to taxonomists for standard genome sequencing and annotation.</title>
        <authorList>
            <consortium name="The Broad Institute Genomics Platform"/>
            <consortium name="The Broad Institute Genome Sequencing Center for Infectious Disease"/>
            <person name="Wu L."/>
            <person name="Ma J."/>
        </authorList>
    </citation>
    <scope>NUCLEOTIDE SEQUENCE [LARGE SCALE GENOMIC DNA]</scope>
    <source>
        <strain evidence="6">CGMCC 1.15644</strain>
    </source>
</reference>
<dbReference type="EMBL" id="SLWO01000008">
    <property type="protein sequence ID" value="TCO20668.1"/>
    <property type="molecule type" value="Genomic_DNA"/>
</dbReference>
<dbReference type="Proteomes" id="UP000295684">
    <property type="component" value="Unassembled WGS sequence"/>
</dbReference>
<evidence type="ECO:0000256" key="1">
    <source>
        <dbReference type="ARBA" id="ARBA00008645"/>
    </source>
</evidence>
<dbReference type="SUPFAM" id="SSF53474">
    <property type="entry name" value="alpha/beta-Hydrolases"/>
    <property type="match status" value="1"/>
</dbReference>
<feature type="domain" description="AB hydrolase-1" evidence="2">
    <location>
        <begin position="26"/>
        <end position="132"/>
    </location>
</feature>
<dbReference type="RefSeq" id="WP_132535447.1">
    <property type="nucleotide sequence ID" value="NZ_BMJO01000007.1"/>
</dbReference>
<reference evidence="3" key="1">
    <citation type="journal article" date="2014" name="Int. J. Syst. Evol. Microbiol.">
        <title>Complete genome of a new Firmicutes species belonging to the dominant human colonic microbiota ('Ruminococcus bicirculans') reveals two chromosomes and a selective capacity to utilize plant glucans.</title>
        <authorList>
            <consortium name="NISC Comparative Sequencing Program"/>
            <person name="Wegmann U."/>
            <person name="Louis P."/>
            <person name="Goesmann A."/>
            <person name="Henrissat B."/>
            <person name="Duncan S.H."/>
            <person name="Flint H.J."/>
        </authorList>
    </citation>
    <scope>NUCLEOTIDE SEQUENCE</scope>
    <source>
        <strain evidence="3">CGMCC 1.15644</strain>
    </source>
</reference>
<organism evidence="4 5">
    <name type="scientific">Pedobacter psychrotolerans</name>
    <dbReference type="NCBI Taxonomy" id="1843235"/>
    <lineage>
        <taxon>Bacteria</taxon>
        <taxon>Pseudomonadati</taxon>
        <taxon>Bacteroidota</taxon>
        <taxon>Sphingobacteriia</taxon>
        <taxon>Sphingobacteriales</taxon>
        <taxon>Sphingobacteriaceae</taxon>
        <taxon>Pedobacter</taxon>
    </lineage>
</organism>
<evidence type="ECO:0000313" key="3">
    <source>
        <dbReference type="EMBL" id="GGE67186.1"/>
    </source>
</evidence>
<dbReference type="OrthoDB" id="9780932at2"/>
<evidence type="ECO:0000313" key="4">
    <source>
        <dbReference type="EMBL" id="TCO20668.1"/>
    </source>
</evidence>
<dbReference type="PRINTS" id="PR00111">
    <property type="entry name" value="ABHYDROLASE"/>
</dbReference>
<gene>
    <name evidence="3" type="primary">rsbQ</name>
    <name evidence="4" type="ORF">EV200_108108</name>
    <name evidence="3" type="ORF">GCM10011413_37280</name>
</gene>
<dbReference type="Gene3D" id="3.40.50.1820">
    <property type="entry name" value="alpha/beta hydrolase"/>
    <property type="match status" value="1"/>
</dbReference>
<evidence type="ECO:0000259" key="2">
    <source>
        <dbReference type="Pfam" id="PF00561"/>
    </source>
</evidence>
<dbReference type="PANTHER" id="PTHR43039">
    <property type="entry name" value="ESTERASE-RELATED"/>
    <property type="match status" value="1"/>
</dbReference>
<evidence type="ECO:0000313" key="6">
    <source>
        <dbReference type="Proteomes" id="UP000622648"/>
    </source>
</evidence>
<comment type="caution">
    <text evidence="4">The sequence shown here is derived from an EMBL/GenBank/DDBJ whole genome shotgun (WGS) entry which is preliminary data.</text>
</comment>
<reference evidence="4 5" key="3">
    <citation type="submission" date="2019-03" db="EMBL/GenBank/DDBJ databases">
        <title>Genomic Encyclopedia of Type Strains, Phase IV (KMG-IV): sequencing the most valuable type-strain genomes for metagenomic binning, comparative biology and taxonomic classification.</title>
        <authorList>
            <person name="Goeker M."/>
        </authorList>
    </citation>
    <scope>NUCLEOTIDE SEQUENCE [LARGE SCALE GENOMIC DNA]</scope>
    <source>
        <strain evidence="4 5">DSM 103236</strain>
    </source>
</reference>
<reference evidence="3" key="4">
    <citation type="submission" date="2024-05" db="EMBL/GenBank/DDBJ databases">
        <authorList>
            <person name="Sun Q."/>
            <person name="Zhou Y."/>
        </authorList>
    </citation>
    <scope>NUCLEOTIDE SEQUENCE</scope>
    <source>
        <strain evidence="3">CGMCC 1.15644</strain>
    </source>
</reference>
<dbReference type="Proteomes" id="UP000622648">
    <property type="component" value="Unassembled WGS sequence"/>
</dbReference>
<dbReference type="AlphaFoldDB" id="A0A4R2H6K0"/>
<dbReference type="InterPro" id="IPR000073">
    <property type="entry name" value="AB_hydrolase_1"/>
</dbReference>
<accession>A0A4R2H6K0</accession>
<dbReference type="InterPro" id="IPR029058">
    <property type="entry name" value="AB_hydrolase_fold"/>
</dbReference>
<comment type="similarity">
    <text evidence="1">Belongs to the AB hydrolase superfamily.</text>
</comment>
<proteinExistence type="inferred from homology"/>
<keyword evidence="6" id="KW-1185">Reference proteome</keyword>
<dbReference type="EMBL" id="BMJO01000007">
    <property type="protein sequence ID" value="GGE67186.1"/>
    <property type="molecule type" value="Genomic_DNA"/>
</dbReference>
<evidence type="ECO:0000313" key="5">
    <source>
        <dbReference type="Proteomes" id="UP000295684"/>
    </source>
</evidence>
<protein>
    <submittedName>
        <fullName evidence="3">Sigma factor SigB regulation protein RsbQ</fullName>
    </submittedName>
    <submittedName>
        <fullName evidence="4">Sigma-B regulation protein RsbQ</fullName>
    </submittedName>
</protein>
<name>A0A4R2H6K0_9SPHI</name>
<dbReference type="Pfam" id="PF00561">
    <property type="entry name" value="Abhydrolase_1"/>
    <property type="match status" value="1"/>
</dbReference>
<sequence length="286" mass="32139">MNLNHKTAHPILVRNNVKILGEGTQTIVFAHGFGCAQTTWKYITDAFLKDYKVILFDYVGSGNSDISKYDYHKYATLEGYACDVIDIIEALDLKDIIFIGHSVSSMIGMLAALQKPEVFKKLVFIGPSPKYVNDLDYIGGFDTADIETIFNHIAEDYKGWAKSISPAVLACPDKPELEEFLLECFEETNPSIALAFAMATFKVDCREQLKELSVPSLTLSTANDPMVPLNVVEYIKEYTPDNFLVVMKATGHYPHICAPEETIKEIKNLFLKLIFSAQSLHLFDKF</sequence>